<dbReference type="PROSITE" id="PS50297">
    <property type="entry name" value="ANK_REP_REGION"/>
    <property type="match status" value="2"/>
</dbReference>
<dbReference type="PRINTS" id="PR01415">
    <property type="entry name" value="ANKYRIN"/>
</dbReference>
<dbReference type="InterPro" id="IPR002110">
    <property type="entry name" value="Ankyrin_rpt"/>
</dbReference>
<accession>A0A0G4NZF0</accession>
<name>A0A0G4NZF0_PENC3</name>
<dbReference type="SMART" id="SM00248">
    <property type="entry name" value="ANK"/>
    <property type="match status" value="10"/>
</dbReference>
<feature type="repeat" description="ANK" evidence="3">
    <location>
        <begin position="86"/>
        <end position="118"/>
    </location>
</feature>
<evidence type="ECO:0000256" key="2">
    <source>
        <dbReference type="ARBA" id="ARBA00023043"/>
    </source>
</evidence>
<sequence>MGIPAKFELRDSSNQAALWHAVSRCNVAEVKLLLKSGDALPADLNGVTPLNCAIMRNNTSIARLLLKHLRAFYSTTTFLDDKDVNGAELPLCLAVSFERTQMIELLLEFGADVNAANRRGHTPLYHAVDQGRLEAVELLLKQQDTNLQAPDHSGSTALHVATKRNHKSIWSTRLKQDDISIRLLAEDGVDLNAVGWKSGSTTPLYHAVERQNYLVAERFVKNPELDPNVLGSFRWTPLGHAARDGNVDMVKLLLRRNDIQINAVRPGEDSPLWLAVKCGRTKVVGLLLQQGKRLDINSRNNKDGESALSAAAGSGYLHIVKLILEDSRTDLNAVDKSGKSAMWHADSNGHHQVVKELLKDPRLCVDLRPIASVAGSQ</sequence>
<dbReference type="Gene3D" id="1.25.40.20">
    <property type="entry name" value="Ankyrin repeat-containing domain"/>
    <property type="match status" value="2"/>
</dbReference>
<dbReference type="AlphaFoldDB" id="A0A0G4NZF0"/>
<evidence type="ECO:0000313" key="5">
    <source>
        <dbReference type="Proteomes" id="UP000053732"/>
    </source>
</evidence>
<dbReference type="Pfam" id="PF12796">
    <property type="entry name" value="Ank_2"/>
    <property type="match status" value="3"/>
</dbReference>
<dbReference type="STRING" id="1429867.A0A0G4NZF0"/>
<feature type="repeat" description="ANK" evidence="3">
    <location>
        <begin position="153"/>
        <end position="196"/>
    </location>
</feature>
<proteinExistence type="predicted"/>
<evidence type="ECO:0000313" key="4">
    <source>
        <dbReference type="EMBL" id="CRL19384.1"/>
    </source>
</evidence>
<keyword evidence="1" id="KW-0677">Repeat</keyword>
<feature type="repeat" description="ANK" evidence="3">
    <location>
        <begin position="119"/>
        <end position="141"/>
    </location>
</feature>
<evidence type="ECO:0000256" key="3">
    <source>
        <dbReference type="PROSITE-ProRule" id="PRU00023"/>
    </source>
</evidence>
<protein>
    <submittedName>
        <fullName evidence="4">Ankyrin repeat-containing domain</fullName>
    </submittedName>
</protein>
<gene>
    <name evidence="4" type="ORF">PCAMFM013_S003g000175</name>
</gene>
<dbReference type="Proteomes" id="UP000053732">
    <property type="component" value="Unassembled WGS sequence"/>
</dbReference>
<dbReference type="PROSITE" id="PS50088">
    <property type="entry name" value="ANK_REPEAT"/>
    <property type="match status" value="4"/>
</dbReference>
<dbReference type="PANTHER" id="PTHR24198:SF165">
    <property type="entry name" value="ANKYRIN REPEAT-CONTAINING PROTEIN-RELATED"/>
    <property type="match status" value="1"/>
</dbReference>
<dbReference type="InterPro" id="IPR036770">
    <property type="entry name" value="Ankyrin_rpt-contain_sf"/>
</dbReference>
<dbReference type="Pfam" id="PF00023">
    <property type="entry name" value="Ank"/>
    <property type="match status" value="1"/>
</dbReference>
<evidence type="ECO:0000256" key="1">
    <source>
        <dbReference type="ARBA" id="ARBA00022737"/>
    </source>
</evidence>
<dbReference type="EMBL" id="HG793136">
    <property type="protein sequence ID" value="CRL19384.1"/>
    <property type="molecule type" value="Genomic_DNA"/>
</dbReference>
<feature type="repeat" description="ANK" evidence="3">
    <location>
        <begin position="267"/>
        <end position="299"/>
    </location>
</feature>
<dbReference type="SUPFAM" id="SSF48403">
    <property type="entry name" value="Ankyrin repeat"/>
    <property type="match status" value="1"/>
</dbReference>
<keyword evidence="2 3" id="KW-0040">ANK repeat</keyword>
<reference evidence="4 5" key="1">
    <citation type="journal article" date="2014" name="Nat. Commun.">
        <title>Multiple recent horizontal transfers of a large genomic region in cheese making fungi.</title>
        <authorList>
            <person name="Cheeseman K."/>
            <person name="Ropars J."/>
            <person name="Renault P."/>
            <person name="Dupont J."/>
            <person name="Gouzy J."/>
            <person name="Branca A."/>
            <person name="Abraham A.L."/>
            <person name="Ceppi M."/>
            <person name="Conseiller E."/>
            <person name="Debuchy R."/>
            <person name="Malagnac F."/>
            <person name="Goarin A."/>
            <person name="Silar P."/>
            <person name="Lacoste S."/>
            <person name="Sallet E."/>
            <person name="Bensimon A."/>
            <person name="Giraud T."/>
            <person name="Brygoo Y."/>
        </authorList>
    </citation>
    <scope>NUCLEOTIDE SEQUENCE [LARGE SCALE GENOMIC DNA]</scope>
    <source>
        <strain evidence="5">FM 013</strain>
    </source>
</reference>
<dbReference type="PANTHER" id="PTHR24198">
    <property type="entry name" value="ANKYRIN REPEAT AND PROTEIN KINASE DOMAIN-CONTAINING PROTEIN"/>
    <property type="match status" value="1"/>
</dbReference>
<keyword evidence="5" id="KW-1185">Reference proteome</keyword>
<organism evidence="4 5">
    <name type="scientific">Penicillium camemberti (strain FM 013)</name>
    <dbReference type="NCBI Taxonomy" id="1429867"/>
    <lineage>
        <taxon>Eukaryota</taxon>
        <taxon>Fungi</taxon>
        <taxon>Dikarya</taxon>
        <taxon>Ascomycota</taxon>
        <taxon>Pezizomycotina</taxon>
        <taxon>Eurotiomycetes</taxon>
        <taxon>Eurotiomycetidae</taxon>
        <taxon>Eurotiales</taxon>
        <taxon>Aspergillaceae</taxon>
        <taxon>Penicillium</taxon>
    </lineage>
</organism>